<evidence type="ECO:0000313" key="8">
    <source>
        <dbReference type="Proteomes" id="UP000600449"/>
    </source>
</evidence>
<reference evidence="7 8" key="1">
    <citation type="journal article" date="2014" name="Int. J. Syst. Evol. Microbiol.">
        <title>Complete genome sequence of Corynebacterium casei LMG S-19264T (=DSM 44701T), isolated from a smear-ripened cheese.</title>
        <authorList>
            <consortium name="US DOE Joint Genome Institute (JGI-PGF)"/>
            <person name="Walter F."/>
            <person name="Albersmeier A."/>
            <person name="Kalinowski J."/>
            <person name="Ruckert C."/>
        </authorList>
    </citation>
    <scope>NUCLEOTIDE SEQUENCE [LARGE SCALE GENOMIC DNA]</scope>
    <source>
        <strain evidence="7 8">CGMCC 1.9161</strain>
    </source>
</reference>
<keyword evidence="2" id="KW-0479">Metal-binding</keyword>
<dbReference type="SUPFAM" id="SSF54862">
    <property type="entry name" value="4Fe-4S ferredoxins"/>
    <property type="match status" value="1"/>
</dbReference>
<gene>
    <name evidence="7" type="ORF">GCM10011322_35500</name>
</gene>
<keyword evidence="1" id="KW-0004">4Fe-4S</keyword>
<dbReference type="GO" id="GO:0051539">
    <property type="term" value="F:4 iron, 4 sulfur cluster binding"/>
    <property type="evidence" value="ECO:0007669"/>
    <property type="project" value="UniProtKB-KW"/>
</dbReference>
<dbReference type="Gene3D" id="3.30.70.20">
    <property type="match status" value="2"/>
</dbReference>
<dbReference type="InterPro" id="IPR017896">
    <property type="entry name" value="4Fe4S_Fe-S-bd"/>
</dbReference>
<dbReference type="AlphaFoldDB" id="A0A917V677"/>
<keyword evidence="8" id="KW-1185">Reference proteome</keyword>
<evidence type="ECO:0000256" key="2">
    <source>
        <dbReference type="ARBA" id="ARBA00022723"/>
    </source>
</evidence>
<keyword evidence="3" id="KW-0408">Iron</keyword>
<evidence type="ECO:0000256" key="3">
    <source>
        <dbReference type="ARBA" id="ARBA00023004"/>
    </source>
</evidence>
<feature type="region of interest" description="Disordered" evidence="5">
    <location>
        <begin position="657"/>
        <end position="680"/>
    </location>
</feature>
<dbReference type="GO" id="GO:0046872">
    <property type="term" value="F:metal ion binding"/>
    <property type="evidence" value="ECO:0007669"/>
    <property type="project" value="UniProtKB-KW"/>
</dbReference>
<feature type="domain" description="4Fe-4S ferredoxin-type" evidence="6">
    <location>
        <begin position="551"/>
        <end position="580"/>
    </location>
</feature>
<dbReference type="Pfam" id="PF12838">
    <property type="entry name" value="Fer4_7"/>
    <property type="match status" value="1"/>
</dbReference>
<evidence type="ECO:0000256" key="5">
    <source>
        <dbReference type="SAM" id="MobiDB-lite"/>
    </source>
</evidence>
<proteinExistence type="predicted"/>
<sequence>MSQPDRIVFACSCERTMPLDVEALSKGCGGRLETATQLCRAEIARLEAAFAEGVPVIVGCTQEEAAFADAAEAAGEGTGTRARYALANIRETGGWSTDAAAAGPKTAALLAMASVPVTDAAIVTLESEGVALVLGRDEVAIEAARRLADHLDVTVLLERPGAIMPPRKADFPVLKGRVRNASGHLGAFELTIDEYAAPSPASRAALVFGVARDGATSACDVVIDLTGREPLFPAHDLRPGYLRADPRDPVAVERLLFEAANLVGTFDKPRYVNYDAGLCAHSRSKIVGCTRCLDLCPTGAITPAGDHVAIDPAICAGCGQCAAACPTGAASYALPGAGDLVARLRVMMRAYRDAGGRDAVVLFHDVEHGEPLIDALARFGEGLPATVIPVGVNEITQIGPETLAALFAYGAAGALFLARARPKHPLDGLARTVDTVNAILTALGFGEAPVAVIETDDPDVLGASTRAAARARAGTGAAVPASFLAQPKKRQLLEIAFRELHRVAPAPVPVVPLAAGAPFGGIVVDVGGCTLCLSCVSACPADALSDNSERPMLRFTESLCVQCGLCAATCPEAVITLEPRLDFAAWDAPKRVIKEEEPFACVECGKAFGTKATIGRVMEKLGGRHWMFSGEEGERRLRVLQMCEDCRVQAVVNESFDPHDAPRPKPRTSDDYIRDRSKLS</sequence>
<feature type="domain" description="4Fe-4S ferredoxin-type" evidence="6">
    <location>
        <begin position="277"/>
        <end position="305"/>
    </location>
</feature>
<dbReference type="InterPro" id="IPR050572">
    <property type="entry name" value="Fe-S_Ferredoxin"/>
</dbReference>
<dbReference type="PANTHER" id="PTHR43687:SF4">
    <property type="entry name" value="BLR5484 PROTEIN"/>
    <property type="match status" value="1"/>
</dbReference>
<name>A0A917V677_9HYPH</name>
<evidence type="ECO:0000259" key="6">
    <source>
        <dbReference type="PROSITE" id="PS51379"/>
    </source>
</evidence>
<dbReference type="RefSeq" id="WP_373290605.1">
    <property type="nucleotide sequence ID" value="NZ_BMMF01000011.1"/>
</dbReference>
<dbReference type="PANTHER" id="PTHR43687">
    <property type="entry name" value="ADENYLYLSULFATE REDUCTASE, BETA SUBUNIT"/>
    <property type="match status" value="1"/>
</dbReference>
<feature type="domain" description="4Fe-4S ferredoxin-type" evidence="6">
    <location>
        <begin position="520"/>
        <end position="549"/>
    </location>
</feature>
<dbReference type="InterPro" id="IPR017900">
    <property type="entry name" value="4Fe4S_Fe_S_CS"/>
</dbReference>
<dbReference type="EMBL" id="BMMF01000011">
    <property type="protein sequence ID" value="GGK45238.1"/>
    <property type="molecule type" value="Genomic_DNA"/>
</dbReference>
<accession>A0A917V677</accession>
<protein>
    <submittedName>
        <fullName evidence="7">4Fe-4S ferredoxin</fullName>
    </submittedName>
</protein>
<dbReference type="PROSITE" id="PS51379">
    <property type="entry name" value="4FE4S_FER_2"/>
    <property type="match status" value="4"/>
</dbReference>
<dbReference type="Pfam" id="PF13187">
    <property type="entry name" value="Fer4_9"/>
    <property type="match status" value="1"/>
</dbReference>
<dbReference type="PROSITE" id="PS00198">
    <property type="entry name" value="4FE4S_FER_1"/>
    <property type="match status" value="3"/>
</dbReference>
<feature type="domain" description="4Fe-4S ferredoxin-type" evidence="6">
    <location>
        <begin position="306"/>
        <end position="335"/>
    </location>
</feature>
<dbReference type="Proteomes" id="UP000600449">
    <property type="component" value="Unassembled WGS sequence"/>
</dbReference>
<evidence type="ECO:0000256" key="1">
    <source>
        <dbReference type="ARBA" id="ARBA00022485"/>
    </source>
</evidence>
<evidence type="ECO:0000313" key="7">
    <source>
        <dbReference type="EMBL" id="GGK45238.1"/>
    </source>
</evidence>
<comment type="caution">
    <text evidence="7">The sequence shown here is derived from an EMBL/GenBank/DDBJ whole genome shotgun (WGS) entry which is preliminary data.</text>
</comment>
<organism evidence="7 8">
    <name type="scientific">Salinarimonas ramus</name>
    <dbReference type="NCBI Taxonomy" id="690164"/>
    <lineage>
        <taxon>Bacteria</taxon>
        <taxon>Pseudomonadati</taxon>
        <taxon>Pseudomonadota</taxon>
        <taxon>Alphaproteobacteria</taxon>
        <taxon>Hyphomicrobiales</taxon>
        <taxon>Salinarimonadaceae</taxon>
        <taxon>Salinarimonas</taxon>
    </lineage>
</organism>
<keyword evidence="4" id="KW-0411">Iron-sulfur</keyword>
<evidence type="ECO:0000256" key="4">
    <source>
        <dbReference type="ARBA" id="ARBA00023014"/>
    </source>
</evidence>